<evidence type="ECO:0000256" key="1">
    <source>
        <dbReference type="ARBA" id="ARBA00009213"/>
    </source>
</evidence>
<feature type="domain" description="N-acetyltransferase" evidence="5">
    <location>
        <begin position="6"/>
        <end position="155"/>
    </location>
</feature>
<dbReference type="HAMAP" id="MF_01812">
    <property type="entry name" value="Eis"/>
    <property type="match status" value="1"/>
</dbReference>
<dbReference type="PANTHER" id="PTHR37817">
    <property type="entry name" value="N-ACETYLTRANSFERASE EIS"/>
    <property type="match status" value="1"/>
</dbReference>
<proteinExistence type="inferred from homology"/>
<dbReference type="InterPro" id="IPR016181">
    <property type="entry name" value="Acyl_CoA_acyltransferase"/>
</dbReference>
<dbReference type="Gene3D" id="3.40.630.30">
    <property type="match status" value="2"/>
</dbReference>
<dbReference type="NCBIfam" id="NF002367">
    <property type="entry name" value="PRK01346.1-4"/>
    <property type="match status" value="1"/>
</dbReference>
<dbReference type="AlphaFoldDB" id="A0A4D4JD93"/>
<dbReference type="Pfam" id="PF17668">
    <property type="entry name" value="Acetyltransf_17"/>
    <property type="match status" value="1"/>
</dbReference>
<accession>A0A4D4JD93</accession>
<dbReference type="EMBL" id="BJFL01000023">
    <property type="protein sequence ID" value="GDY32366.1"/>
    <property type="molecule type" value="Genomic_DNA"/>
</dbReference>
<dbReference type="InterPro" id="IPR041380">
    <property type="entry name" value="Acetyltransf_17"/>
</dbReference>
<comment type="similarity">
    <text evidence="1 4">Belongs to the acetyltransferase Eis family.</text>
</comment>
<feature type="active site" description="Proton donor" evidence="4">
    <location>
        <position position="126"/>
    </location>
</feature>
<dbReference type="PROSITE" id="PS51186">
    <property type="entry name" value="GNAT"/>
    <property type="match status" value="1"/>
</dbReference>
<dbReference type="PANTHER" id="PTHR37817:SF1">
    <property type="entry name" value="N-ACETYLTRANSFERASE EIS"/>
    <property type="match status" value="1"/>
</dbReference>
<dbReference type="Proteomes" id="UP000298860">
    <property type="component" value="Unassembled WGS sequence"/>
</dbReference>
<dbReference type="GO" id="GO:0030649">
    <property type="term" value="P:aminoglycoside antibiotic catabolic process"/>
    <property type="evidence" value="ECO:0007669"/>
    <property type="project" value="TreeGrafter"/>
</dbReference>
<evidence type="ECO:0000256" key="2">
    <source>
        <dbReference type="ARBA" id="ARBA00022679"/>
    </source>
</evidence>
<feature type="binding site" evidence="4">
    <location>
        <begin position="121"/>
        <end position="122"/>
    </location>
    <ligand>
        <name>acetyl-CoA</name>
        <dbReference type="ChEBI" id="CHEBI:57288"/>
    </ligand>
</feature>
<evidence type="ECO:0000313" key="7">
    <source>
        <dbReference type="Proteomes" id="UP000298860"/>
    </source>
</evidence>
<evidence type="ECO:0000259" key="5">
    <source>
        <dbReference type="PROSITE" id="PS51186"/>
    </source>
</evidence>
<dbReference type="Pfam" id="PF13530">
    <property type="entry name" value="SCP2_2"/>
    <property type="match status" value="1"/>
</dbReference>
<evidence type="ECO:0000256" key="3">
    <source>
        <dbReference type="ARBA" id="ARBA00023315"/>
    </source>
</evidence>
<comment type="subunit">
    <text evidence="4">Homohexamer; trimer of dimers.</text>
</comment>
<dbReference type="SUPFAM" id="SSF55729">
    <property type="entry name" value="Acyl-CoA N-acyltransferases (Nat)"/>
    <property type="match status" value="1"/>
</dbReference>
<dbReference type="InterPro" id="IPR051554">
    <property type="entry name" value="Acetyltransferase_Eis"/>
</dbReference>
<feature type="active site" description="Proton acceptor; via carboxylate" evidence="4">
    <location>
        <position position="407"/>
    </location>
</feature>
<evidence type="ECO:0000313" key="6">
    <source>
        <dbReference type="EMBL" id="GDY32366.1"/>
    </source>
</evidence>
<dbReference type="SUPFAM" id="SSF55718">
    <property type="entry name" value="SCP-like"/>
    <property type="match status" value="1"/>
</dbReference>
<dbReference type="InterPro" id="IPR025559">
    <property type="entry name" value="Eis_dom"/>
</dbReference>
<feature type="binding site" evidence="4">
    <location>
        <begin position="84"/>
        <end position="86"/>
    </location>
    <ligand>
        <name>acetyl-CoA</name>
        <dbReference type="ChEBI" id="CHEBI:57288"/>
    </ligand>
</feature>
<gene>
    <name evidence="6" type="ORF">GTS_39990</name>
</gene>
<keyword evidence="2 4" id="KW-0808">Transferase</keyword>
<dbReference type="GO" id="GO:0034069">
    <property type="term" value="F:aminoglycoside N-acetyltransferase activity"/>
    <property type="evidence" value="ECO:0007669"/>
    <property type="project" value="TreeGrafter"/>
</dbReference>
<keyword evidence="3 4" id="KW-0012">Acyltransferase</keyword>
<name>A0A4D4JD93_9PSEU</name>
<keyword evidence="7" id="KW-1185">Reference proteome</keyword>
<evidence type="ECO:0000256" key="4">
    <source>
        <dbReference type="HAMAP-Rule" id="MF_01812"/>
    </source>
</evidence>
<dbReference type="Pfam" id="PF13527">
    <property type="entry name" value="Acetyltransf_9"/>
    <property type="match status" value="1"/>
</dbReference>
<feature type="binding site" evidence="4">
    <location>
        <begin position="92"/>
        <end position="97"/>
    </location>
    <ligand>
        <name>acetyl-CoA</name>
        <dbReference type="ChEBI" id="CHEBI:57288"/>
    </ligand>
</feature>
<organism evidence="6 7">
    <name type="scientific">Gandjariella thermophila</name>
    <dbReference type="NCBI Taxonomy" id="1931992"/>
    <lineage>
        <taxon>Bacteria</taxon>
        <taxon>Bacillati</taxon>
        <taxon>Actinomycetota</taxon>
        <taxon>Actinomycetes</taxon>
        <taxon>Pseudonocardiales</taxon>
        <taxon>Pseudonocardiaceae</taxon>
        <taxon>Gandjariella</taxon>
    </lineage>
</organism>
<protein>
    <submittedName>
        <fullName evidence="6">UPF0256 protein</fullName>
    </submittedName>
</protein>
<dbReference type="OrthoDB" id="8399956at2"/>
<dbReference type="InterPro" id="IPR036527">
    <property type="entry name" value="SCP2_sterol-bd_dom_sf"/>
</dbReference>
<sequence length="407" mass="43653">MADPQFTVRTLSAEEFDAFQAVENAAFLADRRPEVEQRRRALFEPERTHGAFQAGEMIGAAQVCTRSMTLPGVGPQPVAAVTGVAVAPGHRRRGVLTALMRAQLTALHEAGGEPVAVLWSSESEIYGRFGYGLAAGHARLAVPAGAAFRPGVPTSPAPVREMSREDALPLLAKVYDEAAAGRVGHLTRSPAAWAAQLADEEYLRDGCTSYRFAVHPEGYAVYRAKPAWGDRGPDGQLRVREMVATTPAGYAATWRYLLDVDLIAELRWEVAAVDEPLVHLLANARAAVMRVSDALWVRPVDVPRALALRGYAATVDLVFEVADEFCPWNAGRWRLAVDGDGRAEVSRTDRAPDLALDVADLGAAYLGGTTLATLAAAGRVRERVPGALAAATRAFAGDRPPHCAEIF</sequence>
<dbReference type="RefSeq" id="WP_137815384.1">
    <property type="nucleotide sequence ID" value="NZ_BJFL01000023.1"/>
</dbReference>
<dbReference type="InterPro" id="IPR000182">
    <property type="entry name" value="GNAT_dom"/>
</dbReference>
<reference evidence="7" key="1">
    <citation type="submission" date="2019-04" db="EMBL/GenBank/DDBJ databases">
        <title>Draft genome sequence of Pseudonocardiaceae bacterium SL3-2-4.</title>
        <authorList>
            <person name="Ningsih F."/>
            <person name="Yokota A."/>
            <person name="Sakai Y."/>
            <person name="Nanatani K."/>
            <person name="Yabe S."/>
            <person name="Oetari A."/>
            <person name="Sjamsuridzal W."/>
        </authorList>
    </citation>
    <scope>NUCLEOTIDE SEQUENCE [LARGE SCALE GENOMIC DNA]</scope>
    <source>
        <strain evidence="7">SL3-2-4</strain>
    </source>
</reference>
<comment type="caution">
    <text evidence="6">The sequence shown here is derived from an EMBL/GenBank/DDBJ whole genome shotgun (WGS) entry which is preliminary data.</text>
</comment>
<dbReference type="Gene3D" id="3.30.1050.10">
    <property type="entry name" value="SCP2 sterol-binding domain"/>
    <property type="match status" value="1"/>
</dbReference>
<dbReference type="InterPro" id="IPR022902">
    <property type="entry name" value="NAcTrfase_Eis"/>
</dbReference>